<dbReference type="KEGG" id="paln:B0W48_00630"/>
<dbReference type="Pfam" id="PF01197">
    <property type="entry name" value="Ribosomal_L31"/>
    <property type="match status" value="1"/>
</dbReference>
<dbReference type="PANTHER" id="PTHR33280">
    <property type="entry name" value="50S RIBOSOMAL PROTEIN L31, CHLOROPLASTIC"/>
    <property type="match status" value="1"/>
</dbReference>
<dbReference type="NCBIfam" id="TIGR00105">
    <property type="entry name" value="L31"/>
    <property type="match status" value="1"/>
</dbReference>
<evidence type="ECO:0000256" key="1">
    <source>
        <dbReference type="ARBA" id="ARBA00008196"/>
    </source>
</evidence>
<evidence type="ECO:0000313" key="6">
    <source>
        <dbReference type="EMBL" id="AQP98427.1"/>
    </source>
</evidence>
<evidence type="ECO:0000256" key="4">
    <source>
        <dbReference type="ARBA" id="ARBA00023274"/>
    </source>
</evidence>
<comment type="similarity">
    <text evidence="1 5">Belongs to the bacterial ribosomal protein bL31 family. Type B subfamily.</text>
</comment>
<dbReference type="PANTHER" id="PTHR33280:SF1">
    <property type="entry name" value="LARGE RIBOSOMAL SUBUNIT PROTEIN BL31C"/>
    <property type="match status" value="1"/>
</dbReference>
<evidence type="ECO:0000313" key="7">
    <source>
        <dbReference type="Proteomes" id="UP000188243"/>
    </source>
</evidence>
<dbReference type="SUPFAM" id="SSF143800">
    <property type="entry name" value="L28p-like"/>
    <property type="match status" value="1"/>
</dbReference>
<proteinExistence type="inferred from homology"/>
<comment type="subunit">
    <text evidence="2 5">Part of the 50S ribosomal subunit.</text>
</comment>
<name>A0A1Q2GTN4_9GAMM</name>
<dbReference type="GO" id="GO:0006412">
    <property type="term" value="P:translation"/>
    <property type="evidence" value="ECO:0007669"/>
    <property type="project" value="UniProtKB-UniRule"/>
</dbReference>
<dbReference type="InterPro" id="IPR027493">
    <property type="entry name" value="Ribosomal_bL31_B"/>
</dbReference>
<dbReference type="NCBIfam" id="NF002462">
    <property type="entry name" value="PRK01678.1"/>
    <property type="match status" value="1"/>
</dbReference>
<dbReference type="Gene3D" id="4.10.830.30">
    <property type="entry name" value="Ribosomal protein L31"/>
    <property type="match status" value="1"/>
</dbReference>
<accession>A0A1Q2GTN4</accession>
<dbReference type="HAMAP" id="MF_00502">
    <property type="entry name" value="Ribosomal_bL31_2"/>
    <property type="match status" value="1"/>
</dbReference>
<dbReference type="STRING" id="247523.B0W48_00630"/>
<sequence length="87" mass="9676">MKPNIHPDYQVVAFHDTAADSYFIIGSTIKSSRTVEVDGKTYPYVPIDVSSDSHPFYTGKQKTVTTDGRVAQFNRRFKSLSSGKSEA</sequence>
<reference evidence="6 7" key="1">
    <citation type="submission" date="2017-02" db="EMBL/GenBank/DDBJ databases">
        <title>Complete genome sequence of the cold-active Pseudoalteromonas aliena strain EH1 isolated from Arctic seawater.</title>
        <authorList>
            <person name="Kim E."/>
            <person name="Heo E."/>
            <person name="Kim H."/>
            <person name="Kim D."/>
        </authorList>
    </citation>
    <scope>NUCLEOTIDE SEQUENCE [LARGE SCALE GENOMIC DNA]</scope>
    <source>
        <strain evidence="6 7">EH1</strain>
    </source>
</reference>
<dbReference type="InterPro" id="IPR034704">
    <property type="entry name" value="Ribosomal_bL28/bL31-like_sf"/>
</dbReference>
<organism evidence="6 7">
    <name type="scientific">Pseudoalteromonas aliena</name>
    <dbReference type="NCBI Taxonomy" id="247523"/>
    <lineage>
        <taxon>Bacteria</taxon>
        <taxon>Pseudomonadati</taxon>
        <taxon>Pseudomonadota</taxon>
        <taxon>Gammaproteobacteria</taxon>
        <taxon>Alteromonadales</taxon>
        <taxon>Pseudoalteromonadaceae</taxon>
        <taxon>Pseudoalteromonas</taxon>
    </lineage>
</organism>
<keyword evidence="4 5" id="KW-0687">Ribonucleoprotein</keyword>
<dbReference type="PRINTS" id="PR01249">
    <property type="entry name" value="RIBOSOMALL31"/>
</dbReference>
<evidence type="ECO:0000256" key="2">
    <source>
        <dbReference type="ARBA" id="ARBA00011838"/>
    </source>
</evidence>
<dbReference type="InterPro" id="IPR002150">
    <property type="entry name" value="Ribosomal_bL31"/>
</dbReference>
<dbReference type="GO" id="GO:0003735">
    <property type="term" value="F:structural constituent of ribosome"/>
    <property type="evidence" value="ECO:0007669"/>
    <property type="project" value="InterPro"/>
</dbReference>
<evidence type="ECO:0000256" key="3">
    <source>
        <dbReference type="ARBA" id="ARBA00022980"/>
    </source>
</evidence>
<protein>
    <recommendedName>
        <fullName evidence="5">Large ribosomal subunit protein bL31B</fullName>
    </recommendedName>
</protein>
<dbReference type="AlphaFoldDB" id="A0A1Q2GTN4"/>
<evidence type="ECO:0000256" key="5">
    <source>
        <dbReference type="HAMAP-Rule" id="MF_00502"/>
    </source>
</evidence>
<dbReference type="GO" id="GO:0005840">
    <property type="term" value="C:ribosome"/>
    <property type="evidence" value="ECO:0007669"/>
    <property type="project" value="UniProtKB-KW"/>
</dbReference>
<gene>
    <name evidence="5" type="primary">rpmE2</name>
    <name evidence="6" type="ORF">B0W48_00630</name>
</gene>
<dbReference type="GO" id="GO:1990904">
    <property type="term" value="C:ribonucleoprotein complex"/>
    <property type="evidence" value="ECO:0007669"/>
    <property type="project" value="UniProtKB-KW"/>
</dbReference>
<dbReference type="EMBL" id="CP019628">
    <property type="protein sequence ID" value="AQP98427.1"/>
    <property type="molecule type" value="Genomic_DNA"/>
</dbReference>
<dbReference type="RefSeq" id="WP_077535161.1">
    <property type="nucleotide sequence ID" value="NZ_CP019628.1"/>
</dbReference>
<dbReference type="InterPro" id="IPR042105">
    <property type="entry name" value="Ribosomal_bL31_sf"/>
</dbReference>
<keyword evidence="3 5" id="KW-0689">Ribosomal protein</keyword>
<dbReference type="Proteomes" id="UP000188243">
    <property type="component" value="Chromosome"/>
</dbReference>
<dbReference type="PROSITE" id="PS01143">
    <property type="entry name" value="RIBOSOMAL_L31"/>
    <property type="match status" value="1"/>
</dbReference>